<keyword evidence="2" id="KW-1185">Reference proteome</keyword>
<proteinExistence type="predicted"/>
<protein>
    <submittedName>
        <fullName evidence="1">Uncharacterized protein</fullName>
    </submittedName>
</protein>
<feature type="non-terminal residue" evidence="1">
    <location>
        <position position="128"/>
    </location>
</feature>
<organism evidence="1 2">
    <name type="scientific">Actinomadura rubrisoli</name>
    <dbReference type="NCBI Taxonomy" id="2530368"/>
    <lineage>
        <taxon>Bacteria</taxon>
        <taxon>Bacillati</taxon>
        <taxon>Actinomycetota</taxon>
        <taxon>Actinomycetes</taxon>
        <taxon>Streptosporangiales</taxon>
        <taxon>Thermomonosporaceae</taxon>
        <taxon>Actinomadura</taxon>
    </lineage>
</organism>
<dbReference type="EMBL" id="SMKU01000704">
    <property type="protein sequence ID" value="TDD58693.1"/>
    <property type="molecule type" value="Genomic_DNA"/>
</dbReference>
<dbReference type="OrthoDB" id="3481501at2"/>
<sequence length="128" mass="13972">MGAQPLSCPFFLAVGLRTEPDESDAELRAFADFYDSVHLGEVVDLNDGFVSAARYELAEPAAGVPYWLALYGIDGEDSARRFLARLRGPAERRAVYSAGPPAWRRAGVVWRMIWQNAGAVGVEDLDPG</sequence>
<evidence type="ECO:0000313" key="2">
    <source>
        <dbReference type="Proteomes" id="UP000294513"/>
    </source>
</evidence>
<dbReference type="Proteomes" id="UP000294513">
    <property type="component" value="Unassembled WGS sequence"/>
</dbReference>
<dbReference type="RefSeq" id="WP_131903808.1">
    <property type="nucleotide sequence ID" value="NZ_SMKU01000704.1"/>
</dbReference>
<dbReference type="AlphaFoldDB" id="A0A4R4ZJ97"/>
<reference evidence="1 2" key="1">
    <citation type="submission" date="2019-03" db="EMBL/GenBank/DDBJ databases">
        <title>Draft genome sequences of novel Actinobacteria.</title>
        <authorList>
            <person name="Sahin N."/>
            <person name="Ay H."/>
            <person name="Saygin H."/>
        </authorList>
    </citation>
    <scope>NUCLEOTIDE SEQUENCE [LARGE SCALE GENOMIC DNA]</scope>
    <source>
        <strain evidence="1 2">H3C3</strain>
    </source>
</reference>
<name>A0A4R4ZJ97_9ACTN</name>
<comment type="caution">
    <text evidence="1">The sequence shown here is derived from an EMBL/GenBank/DDBJ whole genome shotgun (WGS) entry which is preliminary data.</text>
</comment>
<gene>
    <name evidence="1" type="ORF">E1298_46975</name>
</gene>
<evidence type="ECO:0000313" key="1">
    <source>
        <dbReference type="EMBL" id="TDD58693.1"/>
    </source>
</evidence>
<accession>A0A4R4ZJ97</accession>